<reference evidence="1 2" key="1">
    <citation type="journal article" date="2020" name="Microorganisms">
        <title>Simultaneous Genome Sequencing of Prosthecochloris ethylica and Desulfuromonas acetoxidans within a Syntrophic Mixture Reveals Unique Pili and Protein Interactions.</title>
        <authorList>
            <person name="Kyndt J.A."/>
            <person name="Van Beeumen J.J."/>
            <person name="Meyer T.E."/>
        </authorList>
    </citation>
    <scope>NUCLEOTIDE SEQUENCE [LARGE SCALE GENOMIC DNA]</scope>
    <source>
        <strain evidence="1 2">N3</strain>
    </source>
</reference>
<comment type="caution">
    <text evidence="1">The sequence shown here is derived from an EMBL/GenBank/DDBJ whole genome shotgun (WGS) entry which is preliminary data.</text>
</comment>
<dbReference type="RefSeq" id="WP_175187727.1">
    <property type="nucleotide sequence ID" value="NZ_JABVZQ010000017.1"/>
</dbReference>
<dbReference type="EMBL" id="JADGII010000016">
    <property type="protein sequence ID" value="MBF0637299.1"/>
    <property type="molecule type" value="Genomic_DNA"/>
</dbReference>
<organism evidence="1 2">
    <name type="scientific">Prosthecochloris ethylica</name>
    <dbReference type="NCBI Taxonomy" id="2743976"/>
    <lineage>
        <taxon>Bacteria</taxon>
        <taxon>Pseudomonadati</taxon>
        <taxon>Chlorobiota</taxon>
        <taxon>Chlorobiia</taxon>
        <taxon>Chlorobiales</taxon>
        <taxon>Chlorobiaceae</taxon>
        <taxon>Prosthecochloris</taxon>
    </lineage>
</organism>
<evidence type="ECO:0000313" key="2">
    <source>
        <dbReference type="Proteomes" id="UP000619838"/>
    </source>
</evidence>
<accession>A0ABR9XTJ8</accession>
<dbReference type="Proteomes" id="UP000619838">
    <property type="component" value="Unassembled WGS sequence"/>
</dbReference>
<proteinExistence type="predicted"/>
<name>A0ABR9XTJ8_9CHLB</name>
<sequence length="480" mass="52197">METPINLTALSSLLGIPGSTPLTTREMNERLQVYLYPPSKTSGRLQCFVSSLSQAFRVLGVRLLSRKEAIRKDGTFRPGIVVIAPGDYPDDELAINRVSALYNTIIVGIHDMPAPLHAGSSTQNKLDAIVSRLAWDMVHISIYLDDDSWTVCTMNGGVVELPGPCPLPSDIQATLVPKLAAQVVPPRPSDINFLPGTLASTSAIFSSIADDFTACARLWRGNDYLLTHTSRESLHYRSAFYRKVVARYLDQRSGMSYGFFARQLPQAVPPAIPCETAPAPGLTETPDDGIAVRVLDSWYRVKPAAVTVITTRSGCRKTQLDPATDLVSITLDNGRITFRTGSEHPDSSPARPSFDTLTILAHALGNTFIASLLKTLRPSWNFPGDLASKGASMTHWHGYPQHGQHELISEGYFTHGEHNPPVSCSTPQSAAYSLLGKLEALEASLKTGRPYRGDIHIEPHHGTNIVGSLDLAQTARLLNG</sequence>
<evidence type="ECO:0000313" key="1">
    <source>
        <dbReference type="EMBL" id="MBF0637299.1"/>
    </source>
</evidence>
<keyword evidence="2" id="KW-1185">Reference proteome</keyword>
<gene>
    <name evidence="1" type="ORF">INT08_08955</name>
</gene>
<protein>
    <submittedName>
        <fullName evidence="1">Uncharacterized protein</fullName>
    </submittedName>
</protein>